<evidence type="ECO:0000256" key="5">
    <source>
        <dbReference type="ARBA" id="ARBA00022692"/>
    </source>
</evidence>
<dbReference type="PANTHER" id="PTHR30450:SF1">
    <property type="entry name" value="D-METHIONINE TRANSPORT SYSTEM PERMEASE PROTEIN METI-RELATED"/>
    <property type="match status" value="1"/>
</dbReference>
<organism evidence="10 11">
    <name type="scientific">Entomomonas asaccharolytica</name>
    <dbReference type="NCBI Taxonomy" id="2785331"/>
    <lineage>
        <taxon>Bacteria</taxon>
        <taxon>Pseudomonadati</taxon>
        <taxon>Pseudomonadota</taxon>
        <taxon>Gammaproteobacteria</taxon>
        <taxon>Pseudomonadales</taxon>
        <taxon>Pseudomonadaceae</taxon>
        <taxon>Entomomonas</taxon>
    </lineage>
</organism>
<evidence type="ECO:0000256" key="8">
    <source>
        <dbReference type="RuleBase" id="RU363032"/>
    </source>
</evidence>
<feature type="transmembrane region" description="Helical" evidence="8">
    <location>
        <begin position="200"/>
        <end position="222"/>
    </location>
</feature>
<dbReference type="PANTHER" id="PTHR30450">
    <property type="entry name" value="ABC TRANSPORTER PERMEASE"/>
    <property type="match status" value="1"/>
</dbReference>
<feature type="transmembrane region" description="Helical" evidence="8">
    <location>
        <begin position="74"/>
        <end position="93"/>
    </location>
</feature>
<dbReference type="InterPro" id="IPR000515">
    <property type="entry name" value="MetI-like"/>
</dbReference>
<dbReference type="Proteomes" id="UP000595278">
    <property type="component" value="Chromosome"/>
</dbReference>
<keyword evidence="5 8" id="KW-0812">Transmembrane</keyword>
<gene>
    <name evidence="10" type="ORF">JHT90_15070</name>
</gene>
<dbReference type="RefSeq" id="WP_201092509.1">
    <property type="nucleotide sequence ID" value="NZ_CP067393.1"/>
</dbReference>
<dbReference type="PROSITE" id="PS50928">
    <property type="entry name" value="ABC_TM1"/>
    <property type="match status" value="1"/>
</dbReference>
<dbReference type="InterPro" id="IPR035906">
    <property type="entry name" value="MetI-like_sf"/>
</dbReference>
<evidence type="ECO:0000256" key="3">
    <source>
        <dbReference type="ARBA" id="ARBA00022448"/>
    </source>
</evidence>
<evidence type="ECO:0000256" key="2">
    <source>
        <dbReference type="ARBA" id="ARBA00007069"/>
    </source>
</evidence>
<evidence type="ECO:0000256" key="6">
    <source>
        <dbReference type="ARBA" id="ARBA00022989"/>
    </source>
</evidence>
<evidence type="ECO:0000313" key="11">
    <source>
        <dbReference type="Proteomes" id="UP000595278"/>
    </source>
</evidence>
<dbReference type="InterPro" id="IPR051322">
    <property type="entry name" value="AA_ABC_Transporter_Permease"/>
</dbReference>
<keyword evidence="7 8" id="KW-0472">Membrane</keyword>
<dbReference type="GO" id="GO:0005886">
    <property type="term" value="C:plasma membrane"/>
    <property type="evidence" value="ECO:0007669"/>
    <property type="project" value="UniProtKB-SubCell"/>
</dbReference>
<dbReference type="Gene3D" id="1.10.3720.10">
    <property type="entry name" value="MetI-like"/>
    <property type="match status" value="1"/>
</dbReference>
<keyword evidence="4" id="KW-1003">Cell membrane</keyword>
<evidence type="ECO:0000256" key="4">
    <source>
        <dbReference type="ARBA" id="ARBA00022475"/>
    </source>
</evidence>
<dbReference type="KEGG" id="eaz:JHT90_15070"/>
<name>A0A974NFG9_9GAMM</name>
<reference evidence="10 11" key="1">
    <citation type="submission" date="2021-01" db="EMBL/GenBank/DDBJ databases">
        <title>Entomomonas sp. F2A isolated from a house cricket (Acheta domesticus).</title>
        <authorList>
            <person name="Spergser J."/>
            <person name="Busse H.-J."/>
        </authorList>
    </citation>
    <scope>NUCLEOTIDE SEQUENCE [LARGE SCALE GENOMIC DNA]</scope>
    <source>
        <strain evidence="10 11">F2A</strain>
    </source>
</reference>
<accession>A0A974NFG9</accession>
<comment type="subcellular location">
    <subcellularLocation>
        <location evidence="1 8">Cell membrane</location>
        <topology evidence="1 8">Multi-pass membrane protein</topology>
    </subcellularLocation>
</comment>
<dbReference type="Pfam" id="PF00528">
    <property type="entry name" value="BPD_transp_1"/>
    <property type="match status" value="1"/>
</dbReference>
<evidence type="ECO:0000256" key="1">
    <source>
        <dbReference type="ARBA" id="ARBA00004651"/>
    </source>
</evidence>
<dbReference type="GO" id="GO:0048473">
    <property type="term" value="P:D-methionine transmembrane transport"/>
    <property type="evidence" value="ECO:0007669"/>
    <property type="project" value="TreeGrafter"/>
</dbReference>
<dbReference type="EMBL" id="CP067393">
    <property type="protein sequence ID" value="QQP85666.1"/>
    <property type="molecule type" value="Genomic_DNA"/>
</dbReference>
<dbReference type="SUPFAM" id="SSF161098">
    <property type="entry name" value="MetI-like"/>
    <property type="match status" value="1"/>
</dbReference>
<dbReference type="AlphaFoldDB" id="A0A974NFG9"/>
<feature type="transmembrane region" description="Helical" evidence="8">
    <location>
        <begin position="156"/>
        <end position="180"/>
    </location>
</feature>
<keyword evidence="11" id="KW-1185">Reference proteome</keyword>
<protein>
    <submittedName>
        <fullName evidence="10">ABC transporter permease</fullName>
    </submittedName>
</protein>
<sequence length="229" mass="24997">MEYSSNLLYYLENIWSIRSEIWLASQQTFIMVAISTIVAVIFGLTIGICLHLTSTNQLWQNKWFNKILGTLVDFLRAFPFVILMVAISPFSTLLTGARIGPYAASVALSIAAIPYFARLVEQSLREIPKGIIEAAQAMGASNATIIFRVLITEARVGIVSSTTVLIISILSYSAAAGMIGGGGLGDLAIRYGYNRYQTDVMVAVVILLSVIVIMIQALGNLVTRKLDKR</sequence>
<feature type="transmembrane region" description="Helical" evidence="8">
    <location>
        <begin position="29"/>
        <end position="53"/>
    </location>
</feature>
<evidence type="ECO:0000256" key="7">
    <source>
        <dbReference type="ARBA" id="ARBA00023136"/>
    </source>
</evidence>
<dbReference type="FunFam" id="1.10.3720.10:FF:000002">
    <property type="entry name" value="D-methionine ABC transporter permease MetI"/>
    <property type="match status" value="1"/>
</dbReference>
<evidence type="ECO:0000313" key="10">
    <source>
        <dbReference type="EMBL" id="QQP85666.1"/>
    </source>
</evidence>
<feature type="domain" description="ABC transmembrane type-1" evidence="9">
    <location>
        <begin position="25"/>
        <end position="219"/>
    </location>
</feature>
<comment type="similarity">
    <text evidence="2">Belongs to the binding-protein-dependent transport system permease family. CysTW subfamily.</text>
</comment>
<dbReference type="CDD" id="cd06261">
    <property type="entry name" value="TM_PBP2"/>
    <property type="match status" value="1"/>
</dbReference>
<keyword evidence="3 8" id="KW-0813">Transport</keyword>
<proteinExistence type="inferred from homology"/>
<evidence type="ECO:0000259" key="9">
    <source>
        <dbReference type="PROSITE" id="PS50928"/>
    </source>
</evidence>
<keyword evidence="6 8" id="KW-1133">Transmembrane helix</keyword>
<feature type="transmembrane region" description="Helical" evidence="8">
    <location>
        <begin position="99"/>
        <end position="117"/>
    </location>
</feature>